<comment type="similarity">
    <text evidence="1">Belongs to the glycosyltransferase group 1 family. Glycosyltransferase 4 subfamily.</text>
</comment>
<evidence type="ECO:0000259" key="5">
    <source>
        <dbReference type="Pfam" id="PF13439"/>
    </source>
</evidence>
<keyword evidence="2" id="KW-0328">Glycosyltransferase</keyword>
<dbReference type="AlphaFoldDB" id="A0A060QGS0"/>
<dbReference type="InterPro" id="IPR001296">
    <property type="entry name" value="Glyco_trans_1"/>
</dbReference>
<evidence type="ECO:0000256" key="2">
    <source>
        <dbReference type="ARBA" id="ARBA00022676"/>
    </source>
</evidence>
<evidence type="ECO:0000256" key="3">
    <source>
        <dbReference type="ARBA" id="ARBA00022679"/>
    </source>
</evidence>
<name>A0A060QGS0_9PROT</name>
<gene>
    <name evidence="6" type="ORF">ASAP_1833</name>
</gene>
<dbReference type="PANTHER" id="PTHR12526:SF640">
    <property type="entry name" value="COLANIC ACID BIOSYNTHESIS GLYCOSYLTRANSFERASE WCAL-RELATED"/>
    <property type="match status" value="1"/>
</dbReference>
<dbReference type="EMBL" id="CBLX010000013">
    <property type="protein sequence ID" value="CDG39878.1"/>
    <property type="molecule type" value="Genomic_DNA"/>
</dbReference>
<dbReference type="SUPFAM" id="SSF53756">
    <property type="entry name" value="UDP-Glycosyltransferase/glycogen phosphorylase"/>
    <property type="match status" value="1"/>
</dbReference>
<evidence type="ECO:0000313" key="6">
    <source>
        <dbReference type="EMBL" id="CDG39878.1"/>
    </source>
</evidence>
<evidence type="ECO:0000259" key="4">
    <source>
        <dbReference type="Pfam" id="PF00534"/>
    </source>
</evidence>
<dbReference type="GO" id="GO:0016757">
    <property type="term" value="F:glycosyltransferase activity"/>
    <property type="evidence" value="ECO:0007669"/>
    <property type="project" value="UniProtKB-KW"/>
</dbReference>
<keyword evidence="3 6" id="KW-0808">Transferase</keyword>
<evidence type="ECO:0000313" key="7">
    <source>
        <dbReference type="Proteomes" id="UP000027583"/>
    </source>
</evidence>
<dbReference type="PANTHER" id="PTHR12526">
    <property type="entry name" value="GLYCOSYLTRANSFERASE"/>
    <property type="match status" value="1"/>
</dbReference>
<dbReference type="eggNOG" id="COG0438">
    <property type="taxonomic scope" value="Bacteria"/>
</dbReference>
<feature type="domain" description="Glycosyltransferase subfamily 4-like N-terminal" evidence="5">
    <location>
        <begin position="20"/>
        <end position="160"/>
    </location>
</feature>
<reference evidence="6 7" key="1">
    <citation type="journal article" date="2014" name="Genome Biol. Evol.">
        <title>Acetic acid bacteria genomes reveal functional traits for adaptation to life in insect guts.</title>
        <authorList>
            <person name="Chouaia B."/>
            <person name="Gaiarsa S."/>
            <person name="Crotti E."/>
            <person name="Comandatore F."/>
            <person name="Degli Esposti M."/>
            <person name="Ricci I."/>
            <person name="Alma A."/>
            <person name="Favia G."/>
            <person name="Bandi C."/>
            <person name="Daffonchio D."/>
        </authorList>
    </citation>
    <scope>NUCLEOTIDE SEQUENCE [LARGE SCALE GENOMIC DNA]</scope>
    <source>
        <strain evidence="6 7">SF2.1</strain>
    </source>
</reference>
<sequence length="357" mass="39097">MKIAYVINSVEGGGAALPVPAITQVMRDQGHEVIVLALTRRDGRAIRPMIQAGLTVHVREGGRKDHLAALAWLDREIGEQRPDLIWTSLTRATLLGQLVGLRRRIRVASWQHSARLKPANARLLRLMRGLSRLWIADSTCVELETEKKLGLGADRLTCWPIFRASSDFPRAVPWSEAGPIRIGSLGRLHPVKGYDVLCAAVKLLGKIEGLPEYEVHIAGEGEERDRLAALIARDRLPIVLDGYNADPRQFLATLHLYVQPSQWEGLCLAAHEALLCGVPVIASEAGELPHTITQSCGRIIPPNDPEALALALAGLLREPGQLAEMGETGRARVLSRFDAASFDRRGAEILARLESTL</sequence>
<dbReference type="CDD" id="cd03801">
    <property type="entry name" value="GT4_PimA-like"/>
    <property type="match status" value="1"/>
</dbReference>
<accession>A0A060QGS0</accession>
<dbReference type="RefSeq" id="WP_023979225.1">
    <property type="nucleotide sequence ID" value="NZ_CBLX010000013.1"/>
</dbReference>
<dbReference type="InterPro" id="IPR028098">
    <property type="entry name" value="Glyco_trans_4-like_N"/>
</dbReference>
<organism evidence="6 7">
    <name type="scientific">Asaia bogorensis</name>
    <dbReference type="NCBI Taxonomy" id="91915"/>
    <lineage>
        <taxon>Bacteria</taxon>
        <taxon>Pseudomonadati</taxon>
        <taxon>Pseudomonadota</taxon>
        <taxon>Alphaproteobacteria</taxon>
        <taxon>Acetobacterales</taxon>
        <taxon>Acetobacteraceae</taxon>
        <taxon>Asaia</taxon>
    </lineage>
</organism>
<evidence type="ECO:0000256" key="1">
    <source>
        <dbReference type="ARBA" id="ARBA00009481"/>
    </source>
</evidence>
<protein>
    <submittedName>
        <fullName evidence="6">Glycosyl transferase, group 1</fullName>
    </submittedName>
</protein>
<dbReference type="Pfam" id="PF13439">
    <property type="entry name" value="Glyco_transf_4"/>
    <property type="match status" value="1"/>
</dbReference>
<feature type="domain" description="Glycosyl transferase family 1" evidence="4">
    <location>
        <begin position="178"/>
        <end position="331"/>
    </location>
</feature>
<dbReference type="Gene3D" id="3.40.50.2000">
    <property type="entry name" value="Glycogen Phosphorylase B"/>
    <property type="match status" value="2"/>
</dbReference>
<proteinExistence type="inferred from homology"/>
<comment type="caution">
    <text evidence="6">The sequence shown here is derived from an EMBL/GenBank/DDBJ whole genome shotgun (WGS) entry which is preliminary data.</text>
</comment>
<dbReference type="Proteomes" id="UP000027583">
    <property type="component" value="Unassembled WGS sequence"/>
</dbReference>
<dbReference type="Pfam" id="PF00534">
    <property type="entry name" value="Glycos_transf_1"/>
    <property type="match status" value="1"/>
</dbReference>
<reference evidence="6 7" key="2">
    <citation type="journal article" date="2014" name="PLoS ONE">
        <title>Evolution of mitochondria reconstructed from the energy metabolism of living bacteria.</title>
        <authorList>
            <person name="Degli Esposti M."/>
            <person name="Chouaia B."/>
            <person name="Comandatore F."/>
            <person name="Crotti E."/>
            <person name="Sassera D."/>
            <person name="Lievens P.M."/>
            <person name="Daffonchio D."/>
            <person name="Bandi C."/>
        </authorList>
    </citation>
    <scope>NUCLEOTIDE SEQUENCE [LARGE SCALE GENOMIC DNA]</scope>
    <source>
        <strain evidence="6 7">SF2.1</strain>
    </source>
</reference>